<dbReference type="AlphaFoldDB" id="A0A9W7ETK9"/>
<keyword evidence="1" id="KW-0106">Calcium</keyword>
<dbReference type="InterPro" id="IPR011992">
    <property type="entry name" value="EF-hand-dom_pair"/>
</dbReference>
<dbReference type="EMBL" id="BRXY01000396">
    <property type="protein sequence ID" value="GMH92269.1"/>
    <property type="molecule type" value="Genomic_DNA"/>
</dbReference>
<feature type="compositionally biased region" description="Basic residues" evidence="2">
    <location>
        <begin position="514"/>
        <end position="536"/>
    </location>
</feature>
<dbReference type="PROSITE" id="PS00018">
    <property type="entry name" value="EF_HAND_1"/>
    <property type="match status" value="2"/>
</dbReference>
<dbReference type="Gene3D" id="1.10.238.10">
    <property type="entry name" value="EF-hand"/>
    <property type="match status" value="1"/>
</dbReference>
<feature type="region of interest" description="Disordered" evidence="2">
    <location>
        <begin position="1"/>
        <end position="69"/>
    </location>
</feature>
<evidence type="ECO:0000256" key="2">
    <source>
        <dbReference type="SAM" id="MobiDB-lite"/>
    </source>
</evidence>
<organism evidence="4 5">
    <name type="scientific">Triparma strigata</name>
    <dbReference type="NCBI Taxonomy" id="1606541"/>
    <lineage>
        <taxon>Eukaryota</taxon>
        <taxon>Sar</taxon>
        <taxon>Stramenopiles</taxon>
        <taxon>Ochrophyta</taxon>
        <taxon>Bolidophyceae</taxon>
        <taxon>Parmales</taxon>
        <taxon>Triparmaceae</taxon>
        <taxon>Triparma</taxon>
    </lineage>
</organism>
<dbReference type="SUPFAM" id="SSF47473">
    <property type="entry name" value="EF-hand"/>
    <property type="match status" value="1"/>
</dbReference>
<accession>A0A9W7ETK9</accession>
<dbReference type="InterPro" id="IPR002048">
    <property type="entry name" value="EF_hand_dom"/>
</dbReference>
<keyword evidence="5" id="KW-1185">Reference proteome</keyword>
<evidence type="ECO:0000259" key="3">
    <source>
        <dbReference type="PROSITE" id="PS50222"/>
    </source>
</evidence>
<feature type="compositionally biased region" description="Basic residues" evidence="2">
    <location>
        <begin position="34"/>
        <end position="44"/>
    </location>
</feature>
<evidence type="ECO:0000313" key="4">
    <source>
        <dbReference type="EMBL" id="GMH92269.1"/>
    </source>
</evidence>
<dbReference type="GO" id="GO:0005509">
    <property type="term" value="F:calcium ion binding"/>
    <property type="evidence" value="ECO:0007669"/>
    <property type="project" value="InterPro"/>
</dbReference>
<name>A0A9W7ETK9_9STRA</name>
<feature type="region of interest" description="Disordered" evidence="2">
    <location>
        <begin position="146"/>
        <end position="232"/>
    </location>
</feature>
<sequence length="803" mass="90740">MPSFLTGLDDAFDSTPPSSASLGPVSPHISGRSPGHRLSKRQHQRNAALAQIRSGKQPKSRQAIREEEDADRLGRVRHEFNRSRLHHKLRLEEPEFDKVAKLSLPLIQRDPSFRLPSGRKSRSAKKRWKKTKTIMKDVVGAITMAAKNAQNSSPNQTSRSLQSRGEQKSSPTQASNLFSPLKRKGNNKRGLSTKGEKFHSNLEEDTFQTRHVHSEKQGSAQSGGGKPPLIAKPRIMPVSKTKLEKRNRRKLNTKEREKQLKKNTRMVDEMMYELESKPTMTDEDIGTIIAFMDFNGSGEVDEEEFSGAIRAAKRGQISDEVISALMARVDNELRIKQIRVKDLFKQLDQSGDGVLSTEELRFGLNMLCDVSWEKECERRKLKRQANHERWKVKEEVRDKTKKWLVEGEQLPREFMKDRDYFCRDISTPERFTKYLEVVVSGPTHTKEIPRSPKRATMNGRQTEEMKSFFTFAFDPESLEDESTHDSILQIVDDEMSIESAKNGGDEDSLGRASRASRKSRRTRGTRGTRKSYSTRKKAAEAKAEVEREIKLAAELAAEEAVGDESSIATNESRDASSLTSLNTGVTFSTLETGTLATQQTNLTYKSTISANSAAMLGQIRRSRGVKEQSDSEIESMIMLLGLNRRSVLSMKQRHFEERTFKNLYSARTSSLSNDYYLPQSVSAILEREELIASGGKKGRRASILKIIKEQEAKIQEEERLRKLREEYYDLYDDDDDSGRYGIYEDNDDSSIGDSVSLGESTLGEVSVLGYDDSTVGSVGSEDCRDTNSDGDCIKYEIPHEITL</sequence>
<comment type="caution">
    <text evidence="4">The sequence shown here is derived from an EMBL/GenBank/DDBJ whole genome shotgun (WGS) entry which is preliminary data.</text>
</comment>
<feature type="domain" description="EF-hand" evidence="3">
    <location>
        <begin position="335"/>
        <end position="370"/>
    </location>
</feature>
<dbReference type="InterPro" id="IPR018247">
    <property type="entry name" value="EF_Hand_1_Ca_BS"/>
</dbReference>
<feature type="domain" description="EF-hand" evidence="3">
    <location>
        <begin position="280"/>
        <end position="315"/>
    </location>
</feature>
<protein>
    <recommendedName>
        <fullName evidence="3">EF-hand domain-containing protein</fullName>
    </recommendedName>
</protein>
<dbReference type="PROSITE" id="PS50222">
    <property type="entry name" value="EF_HAND_2"/>
    <property type="match status" value="2"/>
</dbReference>
<feature type="compositionally biased region" description="Polar residues" evidence="2">
    <location>
        <begin position="148"/>
        <end position="178"/>
    </location>
</feature>
<reference evidence="5" key="1">
    <citation type="journal article" date="2023" name="Commun. Biol.">
        <title>Genome analysis of Parmales, the sister group of diatoms, reveals the evolutionary specialization of diatoms from phago-mixotrophs to photoautotrophs.</title>
        <authorList>
            <person name="Ban H."/>
            <person name="Sato S."/>
            <person name="Yoshikawa S."/>
            <person name="Yamada K."/>
            <person name="Nakamura Y."/>
            <person name="Ichinomiya M."/>
            <person name="Sato N."/>
            <person name="Blanc-Mathieu R."/>
            <person name="Endo H."/>
            <person name="Kuwata A."/>
            <person name="Ogata H."/>
        </authorList>
    </citation>
    <scope>NUCLEOTIDE SEQUENCE [LARGE SCALE GENOMIC DNA]</scope>
    <source>
        <strain evidence="5">NIES 3701</strain>
    </source>
</reference>
<gene>
    <name evidence="4" type="ORF">TrST_g13347</name>
</gene>
<proteinExistence type="predicted"/>
<feature type="compositionally biased region" description="Basic residues" evidence="2">
    <location>
        <begin position="117"/>
        <end position="131"/>
    </location>
</feature>
<evidence type="ECO:0000256" key="1">
    <source>
        <dbReference type="ARBA" id="ARBA00022837"/>
    </source>
</evidence>
<dbReference type="SMART" id="SM00054">
    <property type="entry name" value="EFh"/>
    <property type="match status" value="2"/>
</dbReference>
<feature type="region of interest" description="Disordered" evidence="2">
    <location>
        <begin position="499"/>
        <end position="543"/>
    </location>
</feature>
<evidence type="ECO:0000313" key="5">
    <source>
        <dbReference type="Proteomes" id="UP001165085"/>
    </source>
</evidence>
<feature type="region of interest" description="Disordered" evidence="2">
    <location>
        <begin position="110"/>
        <end position="131"/>
    </location>
</feature>
<dbReference type="OrthoDB" id="205565at2759"/>
<dbReference type="Proteomes" id="UP001165085">
    <property type="component" value="Unassembled WGS sequence"/>
</dbReference>